<name>A0A2V0RK62_9ZZZZ</name>
<reference evidence="1" key="1">
    <citation type="submission" date="2017-04" db="EMBL/GenBank/DDBJ databases">
        <title>Unveiling RNA virosphere associated with marine microorganisms.</title>
        <authorList>
            <person name="Urayama S."/>
            <person name="Takaki Y."/>
            <person name="Nishi S."/>
            <person name="Yoshida Y."/>
            <person name="Deguchi S."/>
            <person name="Takai K."/>
            <person name="Nunoura T."/>
        </authorList>
    </citation>
    <scope>NUCLEOTIDE SEQUENCE</scope>
</reference>
<organism evidence="1">
    <name type="scientific">viral metagenome</name>
    <dbReference type="NCBI Taxonomy" id="1070528"/>
    <lineage>
        <taxon>unclassified sequences</taxon>
        <taxon>metagenomes</taxon>
        <taxon>organismal metagenomes</taxon>
    </lineage>
</organism>
<proteinExistence type="predicted"/>
<evidence type="ECO:0000313" key="1">
    <source>
        <dbReference type="EMBL" id="GBH21862.1"/>
    </source>
</evidence>
<protein>
    <submittedName>
        <fullName evidence="1">Uncharacterized protein</fullName>
    </submittedName>
</protein>
<dbReference type="AlphaFoldDB" id="A0A2V0RK62"/>
<sequence length="106" mass="10612">MGSVWSGSAAGVASGPYVAYVANVTNDRSYQLIVPEAMSARIASIDPADLYAASPSLGDTLSTERMRTALGNPASFANDTLAKAAALADPADGSPGMAFTPGTASN</sequence>
<comment type="caution">
    <text evidence="1">The sequence shown here is derived from an EMBL/GenBank/DDBJ whole genome shotgun (WGS) entry which is preliminary data.</text>
</comment>
<accession>A0A2V0RK62</accession>
<dbReference type="EMBL" id="BDQA01000396">
    <property type="protein sequence ID" value="GBH21862.1"/>
    <property type="molecule type" value="Genomic_RNA"/>
</dbReference>